<reference evidence="2 3" key="1">
    <citation type="submission" date="2019-12" db="EMBL/GenBank/DDBJ databases">
        <title>A genome sequence resource for the geographically widespread anthracnose pathogen Colletotrichum asianum.</title>
        <authorList>
            <person name="Meng Y."/>
        </authorList>
    </citation>
    <scope>NUCLEOTIDE SEQUENCE [LARGE SCALE GENOMIC DNA]</scope>
    <source>
        <strain evidence="2 3">ICMP 18580</strain>
    </source>
</reference>
<proteinExistence type="predicted"/>
<gene>
    <name evidence="2" type="ORF">GQ607_003315</name>
</gene>
<dbReference type="Proteomes" id="UP000434172">
    <property type="component" value="Unassembled WGS sequence"/>
</dbReference>
<organism evidence="2 3">
    <name type="scientific">Colletotrichum asianum</name>
    <dbReference type="NCBI Taxonomy" id="702518"/>
    <lineage>
        <taxon>Eukaryota</taxon>
        <taxon>Fungi</taxon>
        <taxon>Dikarya</taxon>
        <taxon>Ascomycota</taxon>
        <taxon>Pezizomycotina</taxon>
        <taxon>Sordariomycetes</taxon>
        <taxon>Hypocreomycetidae</taxon>
        <taxon>Glomerellales</taxon>
        <taxon>Glomerellaceae</taxon>
        <taxon>Colletotrichum</taxon>
        <taxon>Colletotrichum gloeosporioides species complex</taxon>
    </lineage>
</organism>
<feature type="domain" description="Heterokaryon incompatibility" evidence="1">
    <location>
        <begin position="228"/>
        <end position="378"/>
    </location>
</feature>
<sequence>MKYSIRPLSLEDALSTRWTDGARPKTFDFFDTLGTQGCLLYCSAYASRQKLSPEVIKSSQASHEEIIRRGKHRVAQGKAFEYHELAESALSGCGTCGAVRLMLDEAEAQHSISLSPSSTIRWIVGHKSTLKVTAPDGQETCVRILNFSNSCNTFRRMDTTNGIVGDTSSSLSLQRARTWIGDCEANHKDCGKGAQLELPTRLIDVTGISNNGIDGVRLVDTRGQVGTYMCLSHCWGKTQIRSKTENATLQERLNFIPWSLLPPSFQQAIEITRKLRVQYLWIDSLCIIQDNSADWEKEAAQMVDIYRNSYATIAVSWSHDSKGGCYSKTSPPVCFKINNQTGDEFLIALATGATRNLAQHEKLQQYFPLFNRAWCLQERLLSRRVIHCDYGELAFDCGKGYTCECGGKQHYDWDNVVGLSGTYTPLRSRSKYVALLNNHTTTSSSALHTENGKIDPYERWHRVVGEYTCLNLTKTSDMLPALSGLAREMAEVTKDTFLAGLWRNNLEQDLMWHVSTVANWRAQRKTILGRKWIAPSWSWASTGSGCKVEYPIFNGAEILEYKTAGVAKTAKVTCPPQGPDPTGSVSCGRLEVKACRMPVFIQRPCSRWDVKRRWTNRTYGKFLLYAREDNREWQQNCVPRTGETPPEFGPAKSSLWVDPTVEKLKKSYICRGSSGQHYNSGLCTHCAFLPAALLYIRGMRTDKNQLTLSRTRDFFMVVTPDPESSEGAYIRVGTLEVICADQSERDHWFESVWKSNILSETEIIVL</sequence>
<dbReference type="EMBL" id="WOWK01000012">
    <property type="protein sequence ID" value="KAF0329366.1"/>
    <property type="molecule type" value="Genomic_DNA"/>
</dbReference>
<dbReference type="InterPro" id="IPR010730">
    <property type="entry name" value="HET"/>
</dbReference>
<evidence type="ECO:0000313" key="3">
    <source>
        <dbReference type="Proteomes" id="UP000434172"/>
    </source>
</evidence>
<comment type="caution">
    <text evidence="2">The sequence shown here is derived from an EMBL/GenBank/DDBJ whole genome shotgun (WGS) entry which is preliminary data.</text>
</comment>
<evidence type="ECO:0000259" key="1">
    <source>
        <dbReference type="Pfam" id="PF06985"/>
    </source>
</evidence>
<dbReference type="AlphaFoldDB" id="A0A8H3ZW36"/>
<keyword evidence="3" id="KW-1185">Reference proteome</keyword>
<dbReference type="PANTHER" id="PTHR33112">
    <property type="entry name" value="DOMAIN PROTEIN, PUTATIVE-RELATED"/>
    <property type="match status" value="1"/>
</dbReference>
<accession>A0A8H3ZW36</accession>
<dbReference type="Pfam" id="PF06985">
    <property type="entry name" value="HET"/>
    <property type="match status" value="1"/>
</dbReference>
<protein>
    <submittedName>
        <fullName evidence="2">Heterokaryon incompatibility protein</fullName>
    </submittedName>
</protein>
<dbReference type="OrthoDB" id="47007at2759"/>
<evidence type="ECO:0000313" key="2">
    <source>
        <dbReference type="EMBL" id="KAF0329366.1"/>
    </source>
</evidence>
<name>A0A8H3ZW36_9PEZI</name>
<dbReference type="PANTHER" id="PTHR33112:SF9">
    <property type="entry name" value="HETEROKARYON INCOMPATIBILITY DOMAIN-CONTAINING PROTEIN"/>
    <property type="match status" value="1"/>
</dbReference>